<proteinExistence type="predicted"/>
<dbReference type="EMBL" id="JAAIUW010000012">
    <property type="protein sequence ID" value="KAF7805520.1"/>
    <property type="molecule type" value="Genomic_DNA"/>
</dbReference>
<dbReference type="AlphaFoldDB" id="A0A834W1F1"/>
<keyword evidence="2" id="KW-1185">Reference proteome</keyword>
<dbReference type="Proteomes" id="UP000634136">
    <property type="component" value="Unassembled WGS sequence"/>
</dbReference>
<accession>A0A834W1F1</accession>
<gene>
    <name evidence="1" type="ORF">G2W53_037681</name>
</gene>
<name>A0A834W1F1_9FABA</name>
<reference evidence="1" key="1">
    <citation type="submission" date="2020-09" db="EMBL/GenBank/DDBJ databases">
        <title>Genome-Enabled Discovery of Anthraquinone Biosynthesis in Senna tora.</title>
        <authorList>
            <person name="Kang S.-H."/>
            <person name="Pandey R.P."/>
            <person name="Lee C.-M."/>
            <person name="Sim J.-S."/>
            <person name="Jeong J.-T."/>
            <person name="Choi B.-S."/>
            <person name="Jung M."/>
            <person name="Ginzburg D."/>
            <person name="Zhao K."/>
            <person name="Won S.Y."/>
            <person name="Oh T.-J."/>
            <person name="Yu Y."/>
            <person name="Kim N.-H."/>
            <person name="Lee O.R."/>
            <person name="Lee T.-H."/>
            <person name="Bashyal P."/>
            <person name="Kim T.-S."/>
            <person name="Lee W.-H."/>
            <person name="Kawkins C."/>
            <person name="Kim C.-K."/>
            <person name="Kim J.S."/>
            <person name="Ahn B.O."/>
            <person name="Rhee S.Y."/>
            <person name="Sohng J.K."/>
        </authorList>
    </citation>
    <scope>NUCLEOTIDE SEQUENCE</scope>
    <source>
        <tissue evidence="1">Leaf</tissue>
    </source>
</reference>
<evidence type="ECO:0000313" key="1">
    <source>
        <dbReference type="EMBL" id="KAF7805520.1"/>
    </source>
</evidence>
<organism evidence="1 2">
    <name type="scientific">Senna tora</name>
    <dbReference type="NCBI Taxonomy" id="362788"/>
    <lineage>
        <taxon>Eukaryota</taxon>
        <taxon>Viridiplantae</taxon>
        <taxon>Streptophyta</taxon>
        <taxon>Embryophyta</taxon>
        <taxon>Tracheophyta</taxon>
        <taxon>Spermatophyta</taxon>
        <taxon>Magnoliopsida</taxon>
        <taxon>eudicotyledons</taxon>
        <taxon>Gunneridae</taxon>
        <taxon>Pentapetalae</taxon>
        <taxon>rosids</taxon>
        <taxon>fabids</taxon>
        <taxon>Fabales</taxon>
        <taxon>Fabaceae</taxon>
        <taxon>Caesalpinioideae</taxon>
        <taxon>Cassia clade</taxon>
        <taxon>Senna</taxon>
    </lineage>
</organism>
<comment type="caution">
    <text evidence="1">The sequence shown here is derived from an EMBL/GenBank/DDBJ whole genome shotgun (WGS) entry which is preliminary data.</text>
</comment>
<protein>
    <submittedName>
        <fullName evidence="1">Uncharacterized protein</fullName>
    </submittedName>
</protein>
<evidence type="ECO:0000313" key="2">
    <source>
        <dbReference type="Proteomes" id="UP000634136"/>
    </source>
</evidence>
<sequence length="24" mass="2734">MGLRTLTWEKEVMEPIDSSAATMH</sequence>